<dbReference type="AlphaFoldDB" id="A0AAE0M126"/>
<accession>A0AAE0M126</accession>
<dbReference type="Proteomes" id="UP001283341">
    <property type="component" value="Unassembled WGS sequence"/>
</dbReference>
<name>A0AAE0M126_9PEZI</name>
<comment type="caution">
    <text evidence="2">The sequence shown here is derived from an EMBL/GenBank/DDBJ whole genome shotgun (WGS) entry which is preliminary data.</text>
</comment>
<gene>
    <name evidence="2" type="ORF">B0H66DRAFT_564400</name>
</gene>
<evidence type="ECO:0000313" key="3">
    <source>
        <dbReference type="Proteomes" id="UP001283341"/>
    </source>
</evidence>
<feature type="compositionally biased region" description="Basic residues" evidence="1">
    <location>
        <begin position="300"/>
        <end position="314"/>
    </location>
</feature>
<reference evidence="2" key="2">
    <citation type="submission" date="2023-06" db="EMBL/GenBank/DDBJ databases">
        <authorList>
            <consortium name="Lawrence Berkeley National Laboratory"/>
            <person name="Haridas S."/>
            <person name="Hensen N."/>
            <person name="Bonometti L."/>
            <person name="Westerberg I."/>
            <person name="Brannstrom I.O."/>
            <person name="Guillou S."/>
            <person name="Cros-Aarteil S."/>
            <person name="Calhoun S."/>
            <person name="Kuo A."/>
            <person name="Mondo S."/>
            <person name="Pangilinan J."/>
            <person name="Riley R."/>
            <person name="Labutti K."/>
            <person name="Andreopoulos B."/>
            <person name="Lipzen A."/>
            <person name="Chen C."/>
            <person name="Yanf M."/>
            <person name="Daum C."/>
            <person name="Ng V."/>
            <person name="Clum A."/>
            <person name="Steindorff A."/>
            <person name="Ohm R."/>
            <person name="Martin F."/>
            <person name="Silar P."/>
            <person name="Natvig D."/>
            <person name="Lalanne C."/>
            <person name="Gautier V."/>
            <person name="Ament-Velasquez S.L."/>
            <person name="Kruys A."/>
            <person name="Hutchinson M.I."/>
            <person name="Powell A.J."/>
            <person name="Barry K."/>
            <person name="Miller A.N."/>
            <person name="Grigoriev I.V."/>
            <person name="Debuchy R."/>
            <person name="Gladieux P."/>
            <person name="Thoren M.H."/>
            <person name="Johannesson H."/>
        </authorList>
    </citation>
    <scope>NUCLEOTIDE SEQUENCE</scope>
    <source>
        <strain evidence="2">CBS 118394</strain>
    </source>
</reference>
<sequence length="328" mass="34973">MISGPFSGSEHLRLAAAITPIHTHQGIIRIKPVLRFSIRTPSLGTTYLSAKMATSNNKPEKLPVAPDFNQAMNRVSMILDMRTKLAKMLNKGRSKIPVSTSTETTSSAEGEEATKTKGFSSLAAAAKSTVTTTNQKQQQPAKDARDLDLNPYLAQPPNAGLGYTPHLPNSGGGGLRGDKDWELRFRMLGGGGKRGAEKGSNLKRVAGRGAVDSESEEDVGRSALGKSKKKKRKVAQVEDSVLGGQDSVATVHREINEAKEAEGQQPQQQEQAASSPHQATLVVQQEEGGTAAAAAEGENKKKRKRNKNNKKKKAGGATTTSTELKGKE</sequence>
<feature type="compositionally biased region" description="Basic and acidic residues" evidence="1">
    <location>
        <begin position="251"/>
        <end position="262"/>
    </location>
</feature>
<protein>
    <submittedName>
        <fullName evidence="2">Uncharacterized protein</fullName>
    </submittedName>
</protein>
<proteinExistence type="predicted"/>
<evidence type="ECO:0000313" key="2">
    <source>
        <dbReference type="EMBL" id="KAK3315065.1"/>
    </source>
</evidence>
<organism evidence="2 3">
    <name type="scientific">Apodospora peruviana</name>
    <dbReference type="NCBI Taxonomy" id="516989"/>
    <lineage>
        <taxon>Eukaryota</taxon>
        <taxon>Fungi</taxon>
        <taxon>Dikarya</taxon>
        <taxon>Ascomycota</taxon>
        <taxon>Pezizomycotina</taxon>
        <taxon>Sordariomycetes</taxon>
        <taxon>Sordariomycetidae</taxon>
        <taxon>Sordariales</taxon>
        <taxon>Lasiosphaeriaceae</taxon>
        <taxon>Apodospora</taxon>
    </lineage>
</organism>
<feature type="region of interest" description="Disordered" evidence="1">
    <location>
        <begin position="92"/>
        <end position="175"/>
    </location>
</feature>
<feature type="compositionally biased region" description="Low complexity" evidence="1">
    <location>
        <begin position="99"/>
        <end position="108"/>
    </location>
</feature>
<feature type="compositionally biased region" description="Polar residues" evidence="1">
    <location>
        <begin position="274"/>
        <end position="283"/>
    </location>
</feature>
<feature type="compositionally biased region" description="Polar residues" evidence="1">
    <location>
        <begin position="128"/>
        <end position="140"/>
    </location>
</feature>
<keyword evidence="3" id="KW-1185">Reference proteome</keyword>
<feature type="compositionally biased region" description="Low complexity" evidence="1">
    <location>
        <begin position="286"/>
        <end position="296"/>
    </location>
</feature>
<dbReference type="EMBL" id="JAUEDM010000006">
    <property type="protein sequence ID" value="KAK3315065.1"/>
    <property type="molecule type" value="Genomic_DNA"/>
</dbReference>
<reference evidence="2" key="1">
    <citation type="journal article" date="2023" name="Mol. Phylogenet. Evol.">
        <title>Genome-scale phylogeny and comparative genomics of the fungal order Sordariales.</title>
        <authorList>
            <person name="Hensen N."/>
            <person name="Bonometti L."/>
            <person name="Westerberg I."/>
            <person name="Brannstrom I.O."/>
            <person name="Guillou S."/>
            <person name="Cros-Aarteil S."/>
            <person name="Calhoun S."/>
            <person name="Haridas S."/>
            <person name="Kuo A."/>
            <person name="Mondo S."/>
            <person name="Pangilinan J."/>
            <person name="Riley R."/>
            <person name="LaButti K."/>
            <person name="Andreopoulos B."/>
            <person name="Lipzen A."/>
            <person name="Chen C."/>
            <person name="Yan M."/>
            <person name="Daum C."/>
            <person name="Ng V."/>
            <person name="Clum A."/>
            <person name="Steindorff A."/>
            <person name="Ohm R.A."/>
            <person name="Martin F."/>
            <person name="Silar P."/>
            <person name="Natvig D.O."/>
            <person name="Lalanne C."/>
            <person name="Gautier V."/>
            <person name="Ament-Velasquez S.L."/>
            <person name="Kruys A."/>
            <person name="Hutchinson M.I."/>
            <person name="Powell A.J."/>
            <person name="Barry K."/>
            <person name="Miller A.N."/>
            <person name="Grigoriev I.V."/>
            <person name="Debuchy R."/>
            <person name="Gladieux P."/>
            <person name="Hiltunen Thoren M."/>
            <person name="Johannesson H."/>
        </authorList>
    </citation>
    <scope>NUCLEOTIDE SEQUENCE</scope>
    <source>
        <strain evidence="2">CBS 118394</strain>
    </source>
</reference>
<evidence type="ECO:0000256" key="1">
    <source>
        <dbReference type="SAM" id="MobiDB-lite"/>
    </source>
</evidence>
<feature type="region of interest" description="Disordered" evidence="1">
    <location>
        <begin position="189"/>
        <end position="328"/>
    </location>
</feature>
<feature type="compositionally biased region" description="Low complexity" evidence="1">
    <location>
        <begin position="263"/>
        <end position="273"/>
    </location>
</feature>